<evidence type="ECO:0000256" key="5">
    <source>
        <dbReference type="ARBA" id="ARBA00023136"/>
    </source>
</evidence>
<evidence type="ECO:0000313" key="8">
    <source>
        <dbReference type="EMBL" id="WYJ76896.1"/>
    </source>
</evidence>
<dbReference type="Proteomes" id="UP000664701">
    <property type="component" value="Chromosome"/>
</dbReference>
<proteinExistence type="inferred from homology"/>
<keyword evidence="9" id="KW-1185">Reference proteome</keyword>
<evidence type="ECO:0000256" key="3">
    <source>
        <dbReference type="ARBA" id="ARBA00022692"/>
    </source>
</evidence>
<dbReference type="RefSeq" id="WP_207940920.1">
    <property type="nucleotide sequence ID" value="NZ_CP147251.1"/>
</dbReference>
<comment type="subcellular location">
    <subcellularLocation>
        <location evidence="1">Membrane</location>
        <topology evidence="1">Multi-pass membrane protein</topology>
    </subcellularLocation>
</comment>
<dbReference type="EMBL" id="CP147251">
    <property type="protein sequence ID" value="WYJ76896.1"/>
    <property type="molecule type" value="Genomic_DNA"/>
</dbReference>
<feature type="transmembrane region" description="Helical" evidence="6">
    <location>
        <begin position="120"/>
        <end position="139"/>
    </location>
</feature>
<feature type="transmembrane region" description="Helical" evidence="6">
    <location>
        <begin position="90"/>
        <end position="108"/>
    </location>
</feature>
<evidence type="ECO:0000256" key="4">
    <source>
        <dbReference type="ARBA" id="ARBA00022989"/>
    </source>
</evidence>
<dbReference type="PANTHER" id="PTHR38459:SF5">
    <property type="entry name" value="CELL WALL TEICHOIC ACID GLYCOSYLATION PROTEIN GTCA"/>
    <property type="match status" value="1"/>
</dbReference>
<reference evidence="8 9" key="1">
    <citation type="submission" date="2021-03" db="EMBL/GenBank/DDBJ databases">
        <authorList>
            <person name="Gilmore M.S."/>
            <person name="Schwartzman J."/>
            <person name="Van Tyne D."/>
            <person name="Martin M."/>
            <person name="Earl A.M."/>
            <person name="Manson A.L."/>
            <person name="Straub T."/>
            <person name="Salamzade R."/>
            <person name="Saavedra J."/>
            <person name="Lebreton F."/>
            <person name="Prichula J."/>
            <person name="Schaufler K."/>
            <person name="Gaca A."/>
            <person name="Sgardioli B."/>
            <person name="Wagenaar J."/>
            <person name="Strong T."/>
        </authorList>
    </citation>
    <scope>NUCLEOTIDE SEQUENCE [LARGE SCALE GENOMIC DNA]</scope>
    <source>
        <strain evidence="8 9">DIV2402</strain>
    </source>
</reference>
<name>A0ABZ2SR51_9ENTE</name>
<keyword evidence="3 6" id="KW-0812">Transmembrane</keyword>
<sequence length="142" mass="16722">MNFLVKCKQQLEERKLWEVFIYLFFGGLTTIVNIAVHFTCLDLFGFHYMVATVISWIVSVLFAFVTNKRWVFHSQTEGGTEWLIEFSKFVFYRLLSLIMDMGCMYVLIEFIHAGDIVAKIFTQILVVVANYVFSKFLIFKRT</sequence>
<dbReference type="Pfam" id="PF04138">
    <property type="entry name" value="GtrA_DPMS_TM"/>
    <property type="match status" value="1"/>
</dbReference>
<feature type="transmembrane region" description="Helical" evidence="6">
    <location>
        <begin position="45"/>
        <end position="65"/>
    </location>
</feature>
<accession>A0ABZ2SR51</accession>
<evidence type="ECO:0000313" key="9">
    <source>
        <dbReference type="Proteomes" id="UP000664701"/>
    </source>
</evidence>
<dbReference type="InterPro" id="IPR051401">
    <property type="entry name" value="GtrA_CellWall_Glycosyl"/>
</dbReference>
<keyword evidence="5 6" id="KW-0472">Membrane</keyword>
<feature type="domain" description="GtrA/DPMS transmembrane" evidence="7">
    <location>
        <begin position="22"/>
        <end position="139"/>
    </location>
</feature>
<gene>
    <name evidence="8" type="ORF">DOK78_001533</name>
</gene>
<organism evidence="8 9">
    <name type="scientific">Candidatus Enterococcus lowellii</name>
    <dbReference type="NCBI Taxonomy" id="2230877"/>
    <lineage>
        <taxon>Bacteria</taxon>
        <taxon>Bacillati</taxon>
        <taxon>Bacillota</taxon>
        <taxon>Bacilli</taxon>
        <taxon>Lactobacillales</taxon>
        <taxon>Enterococcaceae</taxon>
        <taxon>Enterococcus</taxon>
    </lineage>
</organism>
<keyword evidence="4 6" id="KW-1133">Transmembrane helix</keyword>
<reference evidence="8 9" key="2">
    <citation type="submission" date="2024-03" db="EMBL/GenBank/DDBJ databases">
        <title>The Genome Sequence of Enterococcus sp. DIV2402.</title>
        <authorList>
            <consortium name="The Broad Institute Genomics Platform"/>
            <consortium name="The Broad Institute Microbial Omics Core"/>
            <consortium name="The Broad Institute Genomic Center for Infectious Diseases"/>
            <person name="Earl A."/>
            <person name="Manson A."/>
            <person name="Gilmore M."/>
            <person name="Schwartman J."/>
            <person name="Shea T."/>
            <person name="Abouelleil A."/>
            <person name="Cao P."/>
            <person name="Chapman S."/>
            <person name="Cusick C."/>
            <person name="Young S."/>
            <person name="Neafsey D."/>
            <person name="Nusbaum C."/>
            <person name="Birren B."/>
        </authorList>
    </citation>
    <scope>NUCLEOTIDE SEQUENCE [LARGE SCALE GENOMIC DNA]</scope>
    <source>
        <strain evidence="8 9">DIV2402</strain>
    </source>
</reference>
<dbReference type="PANTHER" id="PTHR38459">
    <property type="entry name" value="PROPHAGE BACTOPRENOL-LINKED GLUCOSE TRANSLOCASE HOMOLOG"/>
    <property type="match status" value="1"/>
</dbReference>
<evidence type="ECO:0000256" key="6">
    <source>
        <dbReference type="SAM" id="Phobius"/>
    </source>
</evidence>
<evidence type="ECO:0000256" key="2">
    <source>
        <dbReference type="ARBA" id="ARBA00009399"/>
    </source>
</evidence>
<evidence type="ECO:0000256" key="1">
    <source>
        <dbReference type="ARBA" id="ARBA00004141"/>
    </source>
</evidence>
<comment type="similarity">
    <text evidence="2">Belongs to the GtrA family.</text>
</comment>
<evidence type="ECO:0000259" key="7">
    <source>
        <dbReference type="Pfam" id="PF04138"/>
    </source>
</evidence>
<feature type="transmembrane region" description="Helical" evidence="6">
    <location>
        <begin position="20"/>
        <end position="39"/>
    </location>
</feature>
<dbReference type="InterPro" id="IPR007267">
    <property type="entry name" value="GtrA_DPMS_TM"/>
</dbReference>
<protein>
    <recommendedName>
        <fullName evidence="7">GtrA/DPMS transmembrane domain-containing protein</fullName>
    </recommendedName>
</protein>